<evidence type="ECO:0000313" key="2">
    <source>
        <dbReference type="EMBL" id="GFF97795.1"/>
    </source>
</evidence>
<feature type="non-terminal residue" evidence="2">
    <location>
        <position position="1"/>
    </location>
</feature>
<gene>
    <name evidence="2" type="ORF">IFM53868_09423</name>
</gene>
<dbReference type="InterPro" id="IPR013262">
    <property type="entry name" value="OMP_MIM1/TOM13_mt"/>
</dbReference>
<dbReference type="PANTHER" id="PTHR28241:SF1">
    <property type="entry name" value="MITOCHONDRIAL IMPORT PROTEIN 1"/>
    <property type="match status" value="1"/>
</dbReference>
<evidence type="ECO:0000313" key="3">
    <source>
        <dbReference type="Proteomes" id="UP000465266"/>
    </source>
</evidence>
<accession>A0ABQ1BBF7</accession>
<dbReference type="Pfam" id="PF08219">
    <property type="entry name" value="TOM13"/>
    <property type="match status" value="1"/>
</dbReference>
<reference evidence="2 3" key="1">
    <citation type="submission" date="2020-01" db="EMBL/GenBank/DDBJ databases">
        <title>Draft genome sequence of Aspergillus udagawae IFM 53868.</title>
        <authorList>
            <person name="Takahashi H."/>
            <person name="Yaguchi T."/>
        </authorList>
    </citation>
    <scope>NUCLEOTIDE SEQUENCE [LARGE SCALE GENOMIC DNA]</scope>
    <source>
        <strain evidence="2 3">IFM 53868</strain>
    </source>
</reference>
<sequence length="165" mass="18558">RVKQRQVYPRQSSDFYRLRAPVASIPVNRRSSPRSMADEHSHSRVELYDSGLTVPSDSEIYSANHEVSSPMSTSSSPLILYKPPSIWGILRGAAINLILPFVNGLMLGFGELFAHEAAFRLGWSNTKIFPTYRRSRPMGPGMEIRDIPSRRQPRAGNLQDTTSLE</sequence>
<comment type="caution">
    <text evidence="2">The sequence shown here is derived from an EMBL/GenBank/DDBJ whole genome shotgun (WGS) entry which is preliminary data.</text>
</comment>
<organism evidence="2 3">
    <name type="scientific">Aspergillus udagawae</name>
    <dbReference type="NCBI Taxonomy" id="91492"/>
    <lineage>
        <taxon>Eukaryota</taxon>
        <taxon>Fungi</taxon>
        <taxon>Dikarya</taxon>
        <taxon>Ascomycota</taxon>
        <taxon>Pezizomycotina</taxon>
        <taxon>Eurotiomycetes</taxon>
        <taxon>Eurotiomycetidae</taxon>
        <taxon>Eurotiales</taxon>
        <taxon>Aspergillaceae</taxon>
        <taxon>Aspergillus</taxon>
        <taxon>Aspergillus subgen. Fumigati</taxon>
    </lineage>
</organism>
<dbReference type="Proteomes" id="UP000465266">
    <property type="component" value="Unassembled WGS sequence"/>
</dbReference>
<evidence type="ECO:0000256" key="1">
    <source>
        <dbReference type="SAM" id="MobiDB-lite"/>
    </source>
</evidence>
<dbReference type="PANTHER" id="PTHR28241">
    <property type="entry name" value="MITOCHONDRIAL IMPORT PROTEIN 1"/>
    <property type="match status" value="1"/>
</dbReference>
<protein>
    <submittedName>
        <fullName evidence="2">Mitochondrial import protein 1</fullName>
    </submittedName>
</protein>
<dbReference type="EMBL" id="BLKG01000166">
    <property type="protein sequence ID" value="GFF97795.1"/>
    <property type="molecule type" value="Genomic_DNA"/>
</dbReference>
<feature type="region of interest" description="Disordered" evidence="1">
    <location>
        <begin position="137"/>
        <end position="165"/>
    </location>
</feature>
<keyword evidence="3" id="KW-1185">Reference proteome</keyword>
<name>A0ABQ1BBF7_9EURO</name>
<proteinExistence type="predicted"/>